<evidence type="ECO:0000256" key="1">
    <source>
        <dbReference type="SAM" id="MobiDB-lite"/>
    </source>
</evidence>
<gene>
    <name evidence="2" type="ORF">METZ01_LOCUS186841</name>
</gene>
<sequence>MMLLMMTAALAGCAGSDITQEDVDAAREEGRAAGIAEATPVSTLDT</sequence>
<evidence type="ECO:0000313" key="2">
    <source>
        <dbReference type="EMBL" id="SVB33987.1"/>
    </source>
</evidence>
<accession>A0A382D8N1</accession>
<dbReference type="EMBL" id="UINC01037856">
    <property type="protein sequence ID" value="SVB33987.1"/>
    <property type="molecule type" value="Genomic_DNA"/>
</dbReference>
<protein>
    <submittedName>
        <fullName evidence="2">Uncharacterized protein</fullName>
    </submittedName>
</protein>
<organism evidence="2">
    <name type="scientific">marine metagenome</name>
    <dbReference type="NCBI Taxonomy" id="408172"/>
    <lineage>
        <taxon>unclassified sequences</taxon>
        <taxon>metagenomes</taxon>
        <taxon>ecological metagenomes</taxon>
    </lineage>
</organism>
<dbReference type="AlphaFoldDB" id="A0A382D8N1"/>
<reference evidence="2" key="1">
    <citation type="submission" date="2018-05" db="EMBL/GenBank/DDBJ databases">
        <authorList>
            <person name="Lanie J.A."/>
            <person name="Ng W.-L."/>
            <person name="Kazmierczak K.M."/>
            <person name="Andrzejewski T.M."/>
            <person name="Davidsen T.M."/>
            <person name="Wayne K.J."/>
            <person name="Tettelin H."/>
            <person name="Glass J.I."/>
            <person name="Rusch D."/>
            <person name="Podicherti R."/>
            <person name="Tsui H.-C.T."/>
            <person name="Winkler M.E."/>
        </authorList>
    </citation>
    <scope>NUCLEOTIDE SEQUENCE</scope>
</reference>
<feature type="non-terminal residue" evidence="2">
    <location>
        <position position="46"/>
    </location>
</feature>
<proteinExistence type="predicted"/>
<feature type="region of interest" description="Disordered" evidence="1">
    <location>
        <begin position="22"/>
        <end position="46"/>
    </location>
</feature>
<name>A0A382D8N1_9ZZZZ</name>